<name>A0A1E5BCS4_9VIBR</name>
<dbReference type="STRING" id="1187848.A1QO_01795"/>
<dbReference type="eggNOG" id="ENOG5032BII">
    <property type="taxonomic scope" value="Bacteria"/>
</dbReference>
<accession>A0A1E5BCS4</accession>
<organism evidence="1 2">
    <name type="scientific">Vibrio genomosp. F10 str. ZF-129</name>
    <dbReference type="NCBI Taxonomy" id="1187848"/>
    <lineage>
        <taxon>Bacteria</taxon>
        <taxon>Pseudomonadati</taxon>
        <taxon>Pseudomonadota</taxon>
        <taxon>Gammaproteobacteria</taxon>
        <taxon>Vibrionales</taxon>
        <taxon>Vibrionaceae</taxon>
        <taxon>Vibrio</taxon>
    </lineage>
</organism>
<evidence type="ECO:0000313" key="1">
    <source>
        <dbReference type="EMBL" id="OEE32672.1"/>
    </source>
</evidence>
<protein>
    <recommendedName>
        <fullName evidence="3">DNA-binding protein</fullName>
    </recommendedName>
</protein>
<gene>
    <name evidence="1" type="ORF">A1QO_01795</name>
</gene>
<evidence type="ECO:0000313" key="2">
    <source>
        <dbReference type="Proteomes" id="UP000094741"/>
    </source>
</evidence>
<sequence length="69" mass="8014">MTVRKIRPKQFIDEFYPDSGLCPRTVVSWIKQGKLLGDRTPTGRFYVCIDVETGNPVDRVNELVRFLEL</sequence>
<comment type="caution">
    <text evidence="1">The sequence shown here is derived from an EMBL/GenBank/DDBJ whole genome shotgun (WGS) entry which is preliminary data.</text>
</comment>
<dbReference type="RefSeq" id="WP_017041464.1">
    <property type="nucleotide sequence ID" value="NZ_AJYQ02000111.1"/>
</dbReference>
<reference evidence="1 2" key="1">
    <citation type="journal article" date="2012" name="Science">
        <title>Ecological populations of bacteria act as socially cohesive units of antibiotic production and resistance.</title>
        <authorList>
            <person name="Cordero O.X."/>
            <person name="Wildschutte H."/>
            <person name="Kirkup B."/>
            <person name="Proehl S."/>
            <person name="Ngo L."/>
            <person name="Hussain F."/>
            <person name="Le Roux F."/>
            <person name="Mincer T."/>
            <person name="Polz M.F."/>
        </authorList>
    </citation>
    <scope>NUCLEOTIDE SEQUENCE [LARGE SCALE GENOMIC DNA]</scope>
    <source>
        <strain evidence="1 2">ZF-129</strain>
    </source>
</reference>
<dbReference type="OrthoDB" id="5903672at2"/>
<dbReference type="Proteomes" id="UP000094741">
    <property type="component" value="Unassembled WGS sequence"/>
</dbReference>
<evidence type="ECO:0008006" key="3">
    <source>
        <dbReference type="Google" id="ProtNLM"/>
    </source>
</evidence>
<dbReference type="AlphaFoldDB" id="A0A1E5BCS4"/>
<dbReference type="EMBL" id="AJYQ02000111">
    <property type="protein sequence ID" value="OEE32672.1"/>
    <property type="molecule type" value="Genomic_DNA"/>
</dbReference>
<proteinExistence type="predicted"/>